<protein>
    <submittedName>
        <fullName evidence="2">Uncharacterized protein</fullName>
    </submittedName>
</protein>
<proteinExistence type="predicted"/>
<keyword evidence="3" id="KW-1185">Reference proteome</keyword>
<evidence type="ECO:0000313" key="2">
    <source>
        <dbReference type="EMBL" id="KAH3815642.1"/>
    </source>
</evidence>
<evidence type="ECO:0000313" key="3">
    <source>
        <dbReference type="Proteomes" id="UP000828390"/>
    </source>
</evidence>
<dbReference type="Proteomes" id="UP000828390">
    <property type="component" value="Unassembled WGS sequence"/>
</dbReference>
<name>A0A9D4GKJ8_DREPO</name>
<keyword evidence="1" id="KW-0472">Membrane</keyword>
<reference evidence="2" key="1">
    <citation type="journal article" date="2019" name="bioRxiv">
        <title>The Genome of the Zebra Mussel, Dreissena polymorpha: A Resource for Invasive Species Research.</title>
        <authorList>
            <person name="McCartney M.A."/>
            <person name="Auch B."/>
            <person name="Kono T."/>
            <person name="Mallez S."/>
            <person name="Zhang Y."/>
            <person name="Obille A."/>
            <person name="Becker A."/>
            <person name="Abrahante J.E."/>
            <person name="Garbe J."/>
            <person name="Badalamenti J.P."/>
            <person name="Herman A."/>
            <person name="Mangelson H."/>
            <person name="Liachko I."/>
            <person name="Sullivan S."/>
            <person name="Sone E.D."/>
            <person name="Koren S."/>
            <person name="Silverstein K.A.T."/>
            <person name="Beckman K.B."/>
            <person name="Gohl D.M."/>
        </authorList>
    </citation>
    <scope>NUCLEOTIDE SEQUENCE</scope>
    <source>
        <strain evidence="2">Duluth1</strain>
        <tissue evidence="2">Whole animal</tissue>
    </source>
</reference>
<evidence type="ECO:0000256" key="1">
    <source>
        <dbReference type="SAM" id="Phobius"/>
    </source>
</evidence>
<comment type="caution">
    <text evidence="2">The sequence shown here is derived from an EMBL/GenBank/DDBJ whole genome shotgun (WGS) entry which is preliminary data.</text>
</comment>
<accession>A0A9D4GKJ8</accession>
<feature type="transmembrane region" description="Helical" evidence="1">
    <location>
        <begin position="12"/>
        <end position="31"/>
    </location>
</feature>
<organism evidence="2 3">
    <name type="scientific">Dreissena polymorpha</name>
    <name type="common">Zebra mussel</name>
    <name type="synonym">Mytilus polymorpha</name>
    <dbReference type="NCBI Taxonomy" id="45954"/>
    <lineage>
        <taxon>Eukaryota</taxon>
        <taxon>Metazoa</taxon>
        <taxon>Spiralia</taxon>
        <taxon>Lophotrochozoa</taxon>
        <taxon>Mollusca</taxon>
        <taxon>Bivalvia</taxon>
        <taxon>Autobranchia</taxon>
        <taxon>Heteroconchia</taxon>
        <taxon>Euheterodonta</taxon>
        <taxon>Imparidentia</taxon>
        <taxon>Neoheterodontei</taxon>
        <taxon>Myida</taxon>
        <taxon>Dreissenoidea</taxon>
        <taxon>Dreissenidae</taxon>
        <taxon>Dreissena</taxon>
    </lineage>
</organism>
<gene>
    <name evidence="2" type="ORF">DPMN_144170</name>
</gene>
<keyword evidence="1" id="KW-0812">Transmembrane</keyword>
<dbReference type="EMBL" id="JAIWYP010000006">
    <property type="protein sequence ID" value="KAH3815642.1"/>
    <property type="molecule type" value="Genomic_DNA"/>
</dbReference>
<sequence>MILINCAKAEANGIYFLASIFVVGEYIAFIHQSDGTMRGVLERLILRQVE</sequence>
<keyword evidence="1" id="KW-1133">Transmembrane helix</keyword>
<reference evidence="2" key="2">
    <citation type="submission" date="2020-11" db="EMBL/GenBank/DDBJ databases">
        <authorList>
            <person name="McCartney M.A."/>
            <person name="Auch B."/>
            <person name="Kono T."/>
            <person name="Mallez S."/>
            <person name="Becker A."/>
            <person name="Gohl D.M."/>
            <person name="Silverstein K.A.T."/>
            <person name="Koren S."/>
            <person name="Bechman K.B."/>
            <person name="Herman A."/>
            <person name="Abrahante J.E."/>
            <person name="Garbe J."/>
        </authorList>
    </citation>
    <scope>NUCLEOTIDE SEQUENCE</scope>
    <source>
        <strain evidence="2">Duluth1</strain>
        <tissue evidence="2">Whole animal</tissue>
    </source>
</reference>
<dbReference type="AlphaFoldDB" id="A0A9D4GKJ8"/>